<sequence length="102" mass="11409">MFGYILAVVFLIISFLFFRKKALFLIAGFDPNEWNEVQTNSLARAMGSFMLNLAILIIAAESFAIFVTDPDTKSFAEKVIAVEFGISTILITYKCLTLKKVS</sequence>
<feature type="transmembrane region" description="Helical" evidence="1">
    <location>
        <begin position="6"/>
        <end position="29"/>
    </location>
</feature>
<keyword evidence="1" id="KW-0812">Transmembrane</keyword>
<evidence type="ECO:0000313" key="3">
    <source>
        <dbReference type="Proteomes" id="UP000027822"/>
    </source>
</evidence>
<keyword evidence="1" id="KW-1133">Transmembrane helix</keyword>
<organism evidence="2 3">
    <name type="scientific">Bacillus manliponensis</name>
    <dbReference type="NCBI Taxonomy" id="574376"/>
    <lineage>
        <taxon>Bacteria</taxon>
        <taxon>Bacillati</taxon>
        <taxon>Bacillota</taxon>
        <taxon>Bacilli</taxon>
        <taxon>Bacillales</taxon>
        <taxon>Bacillaceae</taxon>
        <taxon>Bacillus</taxon>
        <taxon>Bacillus cereus group</taxon>
    </lineage>
</organism>
<evidence type="ECO:0000256" key="1">
    <source>
        <dbReference type="SAM" id="Phobius"/>
    </source>
</evidence>
<name>A0A073K6N2_9BACI</name>
<proteinExistence type="predicted"/>
<evidence type="ECO:0008006" key="4">
    <source>
        <dbReference type="Google" id="ProtNLM"/>
    </source>
</evidence>
<keyword evidence="3" id="KW-1185">Reference proteome</keyword>
<accession>A0A073K6N2</accession>
<dbReference type="AlphaFoldDB" id="A0A073K6N2"/>
<protein>
    <recommendedName>
        <fullName evidence="4">DUF3784 domain-containing protein</fullName>
    </recommendedName>
</protein>
<dbReference type="Pfam" id="PF12650">
    <property type="entry name" value="DUF3784"/>
    <property type="match status" value="1"/>
</dbReference>
<evidence type="ECO:0000313" key="2">
    <source>
        <dbReference type="EMBL" id="KEK17908.1"/>
    </source>
</evidence>
<feature type="transmembrane region" description="Helical" evidence="1">
    <location>
        <begin position="49"/>
        <end position="67"/>
    </location>
</feature>
<dbReference type="InterPro" id="IPR017259">
    <property type="entry name" value="UCP037672"/>
</dbReference>
<dbReference type="EMBL" id="JOTN01000020">
    <property type="protein sequence ID" value="KEK17908.1"/>
    <property type="molecule type" value="Genomic_DNA"/>
</dbReference>
<reference evidence="2 3" key="1">
    <citation type="submission" date="2014-06" db="EMBL/GenBank/DDBJ databases">
        <title>Draft genome sequence of Bacillus manliponensis JCM 15802 (MCCC 1A00708).</title>
        <authorList>
            <person name="Lai Q."/>
            <person name="Liu Y."/>
            <person name="Shao Z."/>
        </authorList>
    </citation>
    <scope>NUCLEOTIDE SEQUENCE [LARGE SCALE GENOMIC DNA]</scope>
    <source>
        <strain evidence="2 3">JCM 15802</strain>
    </source>
</reference>
<dbReference type="RefSeq" id="WP_034642263.1">
    <property type="nucleotide sequence ID" value="NZ_CBCSJC010000034.1"/>
</dbReference>
<dbReference type="Proteomes" id="UP000027822">
    <property type="component" value="Unassembled WGS sequence"/>
</dbReference>
<comment type="caution">
    <text evidence="2">The sequence shown here is derived from an EMBL/GenBank/DDBJ whole genome shotgun (WGS) entry which is preliminary data.</text>
</comment>
<keyword evidence="1" id="KW-0472">Membrane</keyword>
<gene>
    <name evidence="2" type="ORF">BAMA_10525</name>
</gene>